<name>A0A0B2PLY1_GLYSO</name>
<dbReference type="GO" id="GO:0006952">
    <property type="term" value="P:defense response"/>
    <property type="evidence" value="ECO:0007669"/>
    <property type="project" value="InterPro"/>
</dbReference>
<keyword evidence="5" id="KW-1185">Reference proteome</keyword>
<dbReference type="Gene3D" id="2.30.31.10">
    <property type="entry name" value="Transcriptional Coactivator Pc4, Chain A"/>
    <property type="match status" value="1"/>
</dbReference>
<dbReference type="SUPFAM" id="SSF54447">
    <property type="entry name" value="ssDNA-binding transcriptional regulator domain"/>
    <property type="match status" value="1"/>
</dbReference>
<dbReference type="AlphaFoldDB" id="A0A0B2PLY1"/>
<dbReference type="GO" id="GO:0003697">
    <property type="term" value="F:single-stranded DNA binding"/>
    <property type="evidence" value="ECO:0007669"/>
    <property type="project" value="InterPro"/>
</dbReference>
<dbReference type="EMBL" id="KN665802">
    <property type="protein sequence ID" value="KHN08704.1"/>
    <property type="molecule type" value="Genomic_DNA"/>
</dbReference>
<evidence type="ECO:0000313" key="4">
    <source>
        <dbReference type="EMBL" id="RZC23018.1"/>
    </source>
</evidence>
<evidence type="ECO:0000313" key="3">
    <source>
        <dbReference type="EMBL" id="KHN08704.1"/>
    </source>
</evidence>
<dbReference type="PANTHER" id="PTHR31745:SF2">
    <property type="entry name" value="SINGLE-STRANDED DNA-BINDING PROTEIN WHY1, CHLOROPLASTIC"/>
    <property type="match status" value="1"/>
</dbReference>
<proteinExistence type="inferred from homology"/>
<dbReference type="PANTHER" id="PTHR31745">
    <property type="entry name" value="SINGLE-STRANDED DNA-BINDING PROTEIN WHY2, MITOCHONDRIAL"/>
    <property type="match status" value="1"/>
</dbReference>
<comment type="similarity">
    <text evidence="1">Belongs to the Whirly family.</text>
</comment>
<gene>
    <name evidence="4" type="ORF">D0Y65_002729</name>
    <name evidence="3" type="ORF">glysoja_024613</name>
</gene>
<organism evidence="3">
    <name type="scientific">Glycine soja</name>
    <name type="common">Wild soybean</name>
    <dbReference type="NCBI Taxonomy" id="3848"/>
    <lineage>
        <taxon>Eukaryota</taxon>
        <taxon>Viridiplantae</taxon>
        <taxon>Streptophyta</taxon>
        <taxon>Embryophyta</taxon>
        <taxon>Tracheophyta</taxon>
        <taxon>Spermatophyta</taxon>
        <taxon>Magnoliopsida</taxon>
        <taxon>eudicotyledons</taxon>
        <taxon>Gunneridae</taxon>
        <taxon>Pentapetalae</taxon>
        <taxon>rosids</taxon>
        <taxon>fabids</taxon>
        <taxon>Fabales</taxon>
        <taxon>Fabaceae</taxon>
        <taxon>Papilionoideae</taxon>
        <taxon>50 kb inversion clade</taxon>
        <taxon>NPAAA clade</taxon>
        <taxon>indigoferoid/millettioid clade</taxon>
        <taxon>Phaseoleae</taxon>
        <taxon>Glycine</taxon>
        <taxon>Glycine subgen. Soja</taxon>
    </lineage>
</organism>
<dbReference type="Pfam" id="PF08536">
    <property type="entry name" value="Whirly"/>
    <property type="match status" value="1"/>
</dbReference>
<dbReference type="EMBL" id="QZWG01000002">
    <property type="protein sequence ID" value="RZC23018.1"/>
    <property type="molecule type" value="Genomic_DNA"/>
</dbReference>
<reference evidence="3" key="1">
    <citation type="submission" date="2014-07" db="EMBL/GenBank/DDBJ databases">
        <title>Identification of a novel salt tolerance gene in wild soybean by whole-genome sequencing.</title>
        <authorList>
            <person name="Lam H.-M."/>
            <person name="Qi X."/>
            <person name="Li M.-W."/>
            <person name="Liu X."/>
            <person name="Xie M."/>
            <person name="Ni M."/>
            <person name="Xu X."/>
        </authorList>
    </citation>
    <scope>NUCLEOTIDE SEQUENCE [LARGE SCALE GENOMIC DNA]</scope>
    <source>
        <tissue evidence="3">Root</tissue>
    </source>
</reference>
<dbReference type="InterPro" id="IPR009044">
    <property type="entry name" value="ssDNA-bd_transcriptional_reg"/>
</dbReference>
<evidence type="ECO:0000256" key="2">
    <source>
        <dbReference type="ARBA" id="ARBA00022946"/>
    </source>
</evidence>
<evidence type="ECO:0000313" key="5">
    <source>
        <dbReference type="Proteomes" id="UP000289340"/>
    </source>
</evidence>
<accession>A0A0B2PLY1</accession>
<dbReference type="InterPro" id="IPR013742">
    <property type="entry name" value="Whirly"/>
</dbReference>
<reference evidence="4 5" key="2">
    <citation type="submission" date="2018-09" db="EMBL/GenBank/DDBJ databases">
        <title>A high-quality reference genome of wild soybean provides a powerful tool to mine soybean genomes.</title>
        <authorList>
            <person name="Xie M."/>
            <person name="Chung C.Y.L."/>
            <person name="Li M.-W."/>
            <person name="Wong F.-L."/>
            <person name="Chan T.-F."/>
            <person name="Lam H.-M."/>
        </authorList>
    </citation>
    <scope>NUCLEOTIDE SEQUENCE [LARGE SCALE GENOMIC DNA]</scope>
    <source>
        <strain evidence="5">cv. W05</strain>
        <tissue evidence="4">Hypocotyl of etiolated seedlings</tissue>
    </source>
</reference>
<keyword evidence="4" id="KW-0238">DNA-binding</keyword>
<protein>
    <submittedName>
        <fullName evidence="4">Single-stranded DNA-binding protein WHY1, chloroplastic</fullName>
    </submittedName>
</protein>
<evidence type="ECO:0000256" key="1">
    <source>
        <dbReference type="ARBA" id="ARBA00006061"/>
    </source>
</evidence>
<dbReference type="GO" id="GO:0006355">
    <property type="term" value="P:regulation of DNA-templated transcription"/>
    <property type="evidence" value="ECO:0007669"/>
    <property type="project" value="InterPro"/>
</dbReference>
<dbReference type="Proteomes" id="UP000053555">
    <property type="component" value="Unassembled WGS sequence"/>
</dbReference>
<keyword evidence="2" id="KW-0809">Transit peptide</keyword>
<sequence>MLYFLNEPLSRHYQVVIVDFMNDLFFHPMTNEIEVRKVLKVEPLLDATGHLFSLSVLKKPANMEGIQESIFLPVTRADLEVLRSLFNCIMPYLLGWNAFGNSIKPEVYSQVNSTNPRYGADNEWNR</sequence>
<dbReference type="Proteomes" id="UP000289340">
    <property type="component" value="Chromosome 2"/>
</dbReference>
<dbReference type="SMR" id="A0A0B2PLY1"/>